<evidence type="ECO:0000256" key="4">
    <source>
        <dbReference type="SAM" id="SignalP"/>
    </source>
</evidence>
<evidence type="ECO:0000256" key="3">
    <source>
        <dbReference type="ARBA" id="ARBA00022917"/>
    </source>
</evidence>
<evidence type="ECO:0000259" key="5">
    <source>
        <dbReference type="Pfam" id="PF02854"/>
    </source>
</evidence>
<comment type="similarity">
    <text evidence="1">Belongs to the eukaryotic initiation factor 4G family.</text>
</comment>
<feature type="chain" id="PRO_5046845773" description="MIF4G domain-containing protein" evidence="4">
    <location>
        <begin position="20"/>
        <end position="159"/>
    </location>
</feature>
<name>A0ABN9VN44_9DINO</name>
<sequence length="159" mass="17617">MRANMRFVGHLFLRQLLSAKVVGGILRELVLCDAEDLAPQEHALECACELLNCVGLTLESMPYGQAVMPVVFARLQSLKAQRAADGKGAYTKRMQFTIQDLIDTREAGWTRKVFRSSAKTMEEIRASAPQGQGGETVLVGLRPCYMSGEVERFVRTHTA</sequence>
<keyword evidence="3" id="KW-0648">Protein biosynthesis</keyword>
<dbReference type="Gene3D" id="1.25.40.180">
    <property type="match status" value="1"/>
</dbReference>
<keyword evidence="2" id="KW-0396">Initiation factor</keyword>
<protein>
    <recommendedName>
        <fullName evidence="5">MIF4G domain-containing protein</fullName>
    </recommendedName>
</protein>
<gene>
    <name evidence="6" type="ORF">PCOR1329_LOCUS59587</name>
</gene>
<keyword evidence="4" id="KW-0732">Signal</keyword>
<feature type="signal peptide" evidence="4">
    <location>
        <begin position="1"/>
        <end position="19"/>
    </location>
</feature>
<dbReference type="EMBL" id="CAUYUJ010017433">
    <property type="protein sequence ID" value="CAK0874781.1"/>
    <property type="molecule type" value="Genomic_DNA"/>
</dbReference>
<reference evidence="6" key="1">
    <citation type="submission" date="2023-10" db="EMBL/GenBank/DDBJ databases">
        <authorList>
            <person name="Chen Y."/>
            <person name="Shah S."/>
            <person name="Dougan E. K."/>
            <person name="Thang M."/>
            <person name="Chan C."/>
        </authorList>
    </citation>
    <scope>NUCLEOTIDE SEQUENCE [LARGE SCALE GENOMIC DNA]</scope>
</reference>
<comment type="caution">
    <text evidence="6">The sequence shown here is derived from an EMBL/GenBank/DDBJ whole genome shotgun (WGS) entry which is preliminary data.</text>
</comment>
<dbReference type="PANTHER" id="PTHR23253:SF9">
    <property type="entry name" value="EUKARYOTIC TRANSLATION INITIATION FACTOR 4 GAMMA 2"/>
    <property type="match status" value="1"/>
</dbReference>
<dbReference type="SUPFAM" id="SSF48371">
    <property type="entry name" value="ARM repeat"/>
    <property type="match status" value="1"/>
</dbReference>
<organism evidence="6 7">
    <name type="scientific">Prorocentrum cordatum</name>
    <dbReference type="NCBI Taxonomy" id="2364126"/>
    <lineage>
        <taxon>Eukaryota</taxon>
        <taxon>Sar</taxon>
        <taxon>Alveolata</taxon>
        <taxon>Dinophyceae</taxon>
        <taxon>Prorocentrales</taxon>
        <taxon>Prorocentraceae</taxon>
        <taxon>Prorocentrum</taxon>
    </lineage>
</organism>
<dbReference type="Pfam" id="PF02854">
    <property type="entry name" value="MIF4G"/>
    <property type="match status" value="1"/>
</dbReference>
<dbReference type="Proteomes" id="UP001189429">
    <property type="component" value="Unassembled WGS sequence"/>
</dbReference>
<evidence type="ECO:0000313" key="7">
    <source>
        <dbReference type="Proteomes" id="UP001189429"/>
    </source>
</evidence>
<accession>A0ABN9VN44</accession>
<evidence type="ECO:0000256" key="1">
    <source>
        <dbReference type="ARBA" id="ARBA00005775"/>
    </source>
</evidence>
<evidence type="ECO:0000313" key="6">
    <source>
        <dbReference type="EMBL" id="CAK0874781.1"/>
    </source>
</evidence>
<evidence type="ECO:0000256" key="2">
    <source>
        <dbReference type="ARBA" id="ARBA00022540"/>
    </source>
</evidence>
<proteinExistence type="inferred from homology"/>
<dbReference type="PANTHER" id="PTHR23253">
    <property type="entry name" value="EUKARYOTIC TRANSLATION INITIATION FACTOR 4 GAMMA"/>
    <property type="match status" value="1"/>
</dbReference>
<dbReference type="InterPro" id="IPR003890">
    <property type="entry name" value="MIF4G-like_typ-3"/>
</dbReference>
<dbReference type="InterPro" id="IPR016024">
    <property type="entry name" value="ARM-type_fold"/>
</dbReference>
<keyword evidence="7" id="KW-1185">Reference proteome</keyword>
<feature type="domain" description="MIF4G" evidence="5">
    <location>
        <begin position="1"/>
        <end position="105"/>
    </location>
</feature>